<dbReference type="EMBL" id="MU866085">
    <property type="protein sequence ID" value="KAK4181552.1"/>
    <property type="molecule type" value="Genomic_DNA"/>
</dbReference>
<comment type="caution">
    <text evidence="2">The sequence shown here is derived from an EMBL/GenBank/DDBJ whole genome shotgun (WGS) entry which is preliminary data.</text>
</comment>
<accession>A0AAN7AD96</accession>
<protein>
    <recommendedName>
        <fullName evidence="1">DUF6546 domain-containing protein</fullName>
    </recommendedName>
</protein>
<dbReference type="Proteomes" id="UP001302321">
    <property type="component" value="Unassembled WGS sequence"/>
</dbReference>
<reference evidence="2" key="1">
    <citation type="journal article" date="2023" name="Mol. Phylogenet. Evol.">
        <title>Genome-scale phylogeny and comparative genomics of the fungal order Sordariales.</title>
        <authorList>
            <person name="Hensen N."/>
            <person name="Bonometti L."/>
            <person name="Westerberg I."/>
            <person name="Brannstrom I.O."/>
            <person name="Guillou S."/>
            <person name="Cros-Aarteil S."/>
            <person name="Calhoun S."/>
            <person name="Haridas S."/>
            <person name="Kuo A."/>
            <person name="Mondo S."/>
            <person name="Pangilinan J."/>
            <person name="Riley R."/>
            <person name="LaButti K."/>
            <person name="Andreopoulos B."/>
            <person name="Lipzen A."/>
            <person name="Chen C."/>
            <person name="Yan M."/>
            <person name="Daum C."/>
            <person name="Ng V."/>
            <person name="Clum A."/>
            <person name="Steindorff A."/>
            <person name="Ohm R.A."/>
            <person name="Martin F."/>
            <person name="Silar P."/>
            <person name="Natvig D.O."/>
            <person name="Lalanne C."/>
            <person name="Gautier V."/>
            <person name="Ament-Velasquez S.L."/>
            <person name="Kruys A."/>
            <person name="Hutchinson M.I."/>
            <person name="Powell A.J."/>
            <person name="Barry K."/>
            <person name="Miller A.N."/>
            <person name="Grigoriev I.V."/>
            <person name="Debuchy R."/>
            <person name="Gladieux P."/>
            <person name="Hiltunen Thoren M."/>
            <person name="Johannesson H."/>
        </authorList>
    </citation>
    <scope>NUCLEOTIDE SEQUENCE</scope>
    <source>
        <strain evidence="2">CBS 892.96</strain>
    </source>
</reference>
<feature type="domain" description="DUF6546" evidence="1">
    <location>
        <begin position="110"/>
        <end position="184"/>
    </location>
</feature>
<name>A0AAN7AD96_9PEZI</name>
<dbReference type="InterPro" id="IPR046676">
    <property type="entry name" value="DUF6546"/>
</dbReference>
<organism evidence="2 3">
    <name type="scientific">Triangularia setosa</name>
    <dbReference type="NCBI Taxonomy" id="2587417"/>
    <lineage>
        <taxon>Eukaryota</taxon>
        <taxon>Fungi</taxon>
        <taxon>Dikarya</taxon>
        <taxon>Ascomycota</taxon>
        <taxon>Pezizomycotina</taxon>
        <taxon>Sordariomycetes</taxon>
        <taxon>Sordariomycetidae</taxon>
        <taxon>Sordariales</taxon>
        <taxon>Podosporaceae</taxon>
        <taxon>Triangularia</taxon>
    </lineage>
</organism>
<sequence length="185" mass="21455">MSGFLSSFRNMIACDARDLRLKWEPSRGLEVDINVHLPSDLEHSFRYTRVDPDIRPGLTRLFTQMYSDPWKATRPSVLRKVPSIPAITSLRIHYEPWRLLEGLHSMATDDNLDRVVVFSEFNEDYDAARRAEIHSWSMSTSRQPNFRTASPKTGQAFAKRYRNPIRLSLSFTSDANDFFRACLPD</sequence>
<gene>
    <name evidence="2" type="ORF">QBC36DRAFT_374012</name>
</gene>
<reference evidence="2" key="2">
    <citation type="submission" date="2023-05" db="EMBL/GenBank/DDBJ databases">
        <authorList>
            <consortium name="Lawrence Berkeley National Laboratory"/>
            <person name="Steindorff A."/>
            <person name="Hensen N."/>
            <person name="Bonometti L."/>
            <person name="Westerberg I."/>
            <person name="Brannstrom I.O."/>
            <person name="Guillou S."/>
            <person name="Cros-Aarteil S."/>
            <person name="Calhoun S."/>
            <person name="Haridas S."/>
            <person name="Kuo A."/>
            <person name="Mondo S."/>
            <person name="Pangilinan J."/>
            <person name="Riley R."/>
            <person name="Labutti K."/>
            <person name="Andreopoulos B."/>
            <person name="Lipzen A."/>
            <person name="Chen C."/>
            <person name="Yanf M."/>
            <person name="Daum C."/>
            <person name="Ng V."/>
            <person name="Clum A."/>
            <person name="Ohm R."/>
            <person name="Martin F."/>
            <person name="Silar P."/>
            <person name="Natvig D."/>
            <person name="Lalanne C."/>
            <person name="Gautier V."/>
            <person name="Ament-Velasquez S.L."/>
            <person name="Kruys A."/>
            <person name="Hutchinson M.I."/>
            <person name="Powell A.J."/>
            <person name="Barry K."/>
            <person name="Miller A.N."/>
            <person name="Grigoriev I.V."/>
            <person name="Debuchy R."/>
            <person name="Gladieux P."/>
            <person name="Thoren M.H."/>
            <person name="Johannesson H."/>
        </authorList>
    </citation>
    <scope>NUCLEOTIDE SEQUENCE</scope>
    <source>
        <strain evidence="2">CBS 892.96</strain>
    </source>
</reference>
<evidence type="ECO:0000313" key="2">
    <source>
        <dbReference type="EMBL" id="KAK4181552.1"/>
    </source>
</evidence>
<proteinExistence type="predicted"/>
<evidence type="ECO:0000259" key="1">
    <source>
        <dbReference type="Pfam" id="PF20183"/>
    </source>
</evidence>
<keyword evidence="3" id="KW-1185">Reference proteome</keyword>
<evidence type="ECO:0000313" key="3">
    <source>
        <dbReference type="Proteomes" id="UP001302321"/>
    </source>
</evidence>
<dbReference type="Pfam" id="PF20183">
    <property type="entry name" value="DUF6546"/>
    <property type="match status" value="1"/>
</dbReference>
<dbReference type="AlphaFoldDB" id="A0AAN7AD96"/>